<keyword evidence="1" id="KW-0028">Amino-acid biosynthesis</keyword>
<comment type="pathway">
    <text evidence="4">Amino-acid biosynthesis.</text>
</comment>
<proteinExistence type="predicted"/>
<dbReference type="Pfam" id="PF07992">
    <property type="entry name" value="Pyr_redox_2"/>
    <property type="match status" value="1"/>
</dbReference>
<dbReference type="InterPro" id="IPR051394">
    <property type="entry name" value="Glutamate_Synthase"/>
</dbReference>
<evidence type="ECO:0000259" key="5">
    <source>
        <dbReference type="Pfam" id="PF07992"/>
    </source>
</evidence>
<evidence type="ECO:0000256" key="2">
    <source>
        <dbReference type="ARBA" id="ARBA00023002"/>
    </source>
</evidence>
<feature type="domain" description="Dihydroprymidine dehydrogenase" evidence="6">
    <location>
        <begin position="23"/>
        <end position="140"/>
    </location>
</feature>
<dbReference type="RefSeq" id="WP_376845436.1">
    <property type="nucleotide sequence ID" value="NZ_JBHSFW010000001.1"/>
</dbReference>
<comment type="caution">
    <text evidence="7">The sequence shown here is derived from an EMBL/GenBank/DDBJ whole genome shotgun (WGS) entry which is preliminary data.</text>
</comment>
<sequence>MGMSNGFLTIKRQTADEAHPKSRQQNWEEYQKSMADDHWQTQAARCMNCGTPFCQIGAEWDRVTIGCPLNNLIPEWNELVSQGFWHEAYLRLARTNNFPEFTGRVCPAPCEGSCTAALPTEPVTIKGIERAIIDRAFEEGWIRPRPPKARTGKKVAVIGSGPAGLACADLLNQSGHTVTIYERADRAGGLLMYGIPNMKLEKNLIERRLTLLKAEGIRFKTGIEIGTDILLSELQETHDAVVLCTGATRPRELTIDGRDLEGVHLAMDYLTESTKALLENRNPSIDAAGKDVIVIGGGDTGADCVATALRQNCQSVVQFGRHPRLPDLRPSDNPWPEPPRVFTLDYGYAEAAARFGADPRTYGILAKQLIGNNGKIDRLCTVDVQFQDETLNEIPNTEKEWAADLVLIAMGFEGTDAVVTTGSVMELSKNGTIEAPRQTYRTKLDGVFAAGDARRGQSLIVWAMREGREVALEIDRVLMNEAALS</sequence>
<dbReference type="Proteomes" id="UP001596022">
    <property type="component" value="Unassembled WGS sequence"/>
</dbReference>
<organism evidence="7 8">
    <name type="scientific">Camelliibacillus cellulosilyticus</name>
    <dbReference type="NCBI Taxonomy" id="2174486"/>
    <lineage>
        <taxon>Bacteria</taxon>
        <taxon>Bacillati</taxon>
        <taxon>Bacillota</taxon>
        <taxon>Bacilli</taxon>
        <taxon>Bacillales</taxon>
        <taxon>Sporolactobacillaceae</taxon>
        <taxon>Camelliibacillus</taxon>
    </lineage>
</organism>
<evidence type="ECO:0000313" key="8">
    <source>
        <dbReference type="Proteomes" id="UP001596022"/>
    </source>
</evidence>
<evidence type="ECO:0000256" key="1">
    <source>
        <dbReference type="ARBA" id="ARBA00022605"/>
    </source>
</evidence>
<dbReference type="Gene3D" id="1.10.1060.10">
    <property type="entry name" value="Alpha-helical ferredoxin"/>
    <property type="match status" value="1"/>
</dbReference>
<accession>A0ABV9GMH0</accession>
<dbReference type="InterPro" id="IPR028261">
    <property type="entry name" value="DPD_II"/>
</dbReference>
<evidence type="ECO:0000313" key="7">
    <source>
        <dbReference type="EMBL" id="MFC4618450.1"/>
    </source>
</evidence>
<dbReference type="EMBL" id="JBHSFW010000001">
    <property type="protein sequence ID" value="MFC4618450.1"/>
    <property type="molecule type" value="Genomic_DNA"/>
</dbReference>
<dbReference type="SUPFAM" id="SSF51971">
    <property type="entry name" value="Nucleotide-binding domain"/>
    <property type="match status" value="1"/>
</dbReference>
<dbReference type="NCBIfam" id="TIGR01317">
    <property type="entry name" value="GOGAT_sm_gam"/>
    <property type="match status" value="1"/>
</dbReference>
<gene>
    <name evidence="7" type="ORF">ACFO4N_06850</name>
</gene>
<dbReference type="InterPro" id="IPR009051">
    <property type="entry name" value="Helical_ferredxn"/>
</dbReference>
<keyword evidence="3" id="KW-0314">Glutamate biosynthesis</keyword>
<dbReference type="Pfam" id="PF14691">
    <property type="entry name" value="Fer4_20"/>
    <property type="match status" value="1"/>
</dbReference>
<dbReference type="Gene3D" id="3.50.50.60">
    <property type="entry name" value="FAD/NAD(P)-binding domain"/>
    <property type="match status" value="2"/>
</dbReference>
<dbReference type="PRINTS" id="PR00419">
    <property type="entry name" value="ADXRDTASE"/>
</dbReference>
<reference evidence="8" key="1">
    <citation type="journal article" date="2019" name="Int. J. Syst. Evol. Microbiol.">
        <title>The Global Catalogue of Microorganisms (GCM) 10K type strain sequencing project: providing services to taxonomists for standard genome sequencing and annotation.</title>
        <authorList>
            <consortium name="The Broad Institute Genomics Platform"/>
            <consortium name="The Broad Institute Genome Sequencing Center for Infectious Disease"/>
            <person name="Wu L."/>
            <person name="Ma J."/>
        </authorList>
    </citation>
    <scope>NUCLEOTIDE SEQUENCE [LARGE SCALE GENOMIC DNA]</scope>
    <source>
        <strain evidence="8">CGMCC 1.16306</strain>
    </source>
</reference>
<dbReference type="InterPro" id="IPR023753">
    <property type="entry name" value="FAD/NAD-binding_dom"/>
</dbReference>
<feature type="domain" description="FAD/NAD(P)-binding" evidence="5">
    <location>
        <begin position="153"/>
        <end position="467"/>
    </location>
</feature>
<dbReference type="PANTHER" id="PTHR43100">
    <property type="entry name" value="GLUTAMATE SYNTHASE [NADPH] SMALL CHAIN"/>
    <property type="match status" value="1"/>
</dbReference>
<keyword evidence="8" id="KW-1185">Reference proteome</keyword>
<evidence type="ECO:0000256" key="3">
    <source>
        <dbReference type="ARBA" id="ARBA00023164"/>
    </source>
</evidence>
<dbReference type="InterPro" id="IPR036188">
    <property type="entry name" value="FAD/NAD-bd_sf"/>
</dbReference>
<keyword evidence="2" id="KW-0560">Oxidoreductase</keyword>
<evidence type="ECO:0000259" key="6">
    <source>
        <dbReference type="Pfam" id="PF14691"/>
    </source>
</evidence>
<evidence type="ECO:0000256" key="4">
    <source>
        <dbReference type="ARBA" id="ARBA00029440"/>
    </source>
</evidence>
<dbReference type="PANTHER" id="PTHR43100:SF1">
    <property type="entry name" value="GLUTAMATE SYNTHASE [NADPH] SMALL CHAIN"/>
    <property type="match status" value="1"/>
</dbReference>
<protein>
    <submittedName>
        <fullName evidence="7">Glutamate synthase subunit beta</fullName>
    </submittedName>
</protein>
<dbReference type="InterPro" id="IPR006005">
    <property type="entry name" value="Glut_synth_ssu1"/>
</dbReference>
<dbReference type="SUPFAM" id="SSF46548">
    <property type="entry name" value="alpha-helical ferredoxin"/>
    <property type="match status" value="1"/>
</dbReference>
<name>A0ABV9GMH0_9BACL</name>